<gene>
    <name evidence="4" type="ORF">BOX15_Mlig027708g1</name>
</gene>
<feature type="compositionally biased region" description="Low complexity" evidence="2">
    <location>
        <begin position="656"/>
        <end position="670"/>
    </location>
</feature>
<feature type="region of interest" description="Disordered" evidence="2">
    <location>
        <begin position="651"/>
        <end position="716"/>
    </location>
</feature>
<dbReference type="Pfam" id="PF00498">
    <property type="entry name" value="FHA"/>
    <property type="match status" value="1"/>
</dbReference>
<evidence type="ECO:0000256" key="1">
    <source>
        <dbReference type="SAM" id="Coils"/>
    </source>
</evidence>
<sequence length="716" mass="81530">EPAATVVSSASQQHSNMSVTSGELSEQPSGHPVILLCPSTKSSPFEPRRLTLDDDSLTVKIGRAVAKQRAEPGNAIFDCRVLSRDHGSIYYKDAGFFIVDAGSANGTFVNGRRLSPSTQASKPEPLYSGDLLQLGVEVVDSTKQVTHNSIVARVQLFHPDGTEAVRPPEQPFAPGSVCSTASSEDTSVTDLPASEVANAGATAAIAQCLAESLRRERRLDERLSELNRVFSDLSSTVAGVSLDAPVVCDEAMLSRLERLLDQVQEPEQPGQQQQQTQTDGPLAQQLEYYIEQAVRLSNQSISSQRSTLDASDGRQSKADSNPEDFSQDADTSAGVAFTAEGSLHGGSMAEGSVTGLVEEQDKSKPVEQRRLFLPIQCQRQDEHSDSEQPAELLNVFNEVYFQDISSDNEQPTRLYEESDAQKSESGKEQMQLLDSELLQNYQAQLDEQRQALQEQHENQLKQQLAELQEKHRQEQKALEEDYQQLSRKDKELQLQLFEQKERENTLLEEQAKLKKDLLSLSQQQKLPMQEQQAQDQAVEPLQNQEQLKQQLLRQQQELEEQHQMQLKQQEKAMKEKHQDDLREQLQQLRDQYRQELQALEIVTRKQQRKKQEAMQAQQEEQHRQKYQNLQYEYEQLEKQLKKLQERYEEQVELRQKQPQQQLDQQQNNMQGKRRGEQVMLQNQPRGPSRGQTSVHQDEQNHIANEQQLQILSEEHR</sequence>
<dbReference type="InterPro" id="IPR051176">
    <property type="entry name" value="Cent_Immune-Sig_Mod"/>
</dbReference>
<feature type="region of interest" description="Disordered" evidence="2">
    <location>
        <begin position="300"/>
        <end position="330"/>
    </location>
</feature>
<reference evidence="4 5" key="1">
    <citation type="submission" date="2017-06" db="EMBL/GenBank/DDBJ databases">
        <title>A platform for efficient transgenesis in Macrostomum lignano, a flatworm model organism for stem cell research.</title>
        <authorList>
            <person name="Berezikov E."/>
        </authorList>
    </citation>
    <scope>NUCLEOTIDE SEQUENCE [LARGE SCALE GENOMIC DNA]</scope>
    <source>
        <strain evidence="4">DV1</strain>
        <tissue evidence="4">Whole organism</tissue>
    </source>
</reference>
<evidence type="ECO:0000313" key="5">
    <source>
        <dbReference type="Proteomes" id="UP000215902"/>
    </source>
</evidence>
<dbReference type="PANTHER" id="PTHR15715">
    <property type="entry name" value="CENTROSOMAL PROTEIN OF 170 KDA"/>
    <property type="match status" value="1"/>
</dbReference>
<feature type="coiled-coil region" evidence="1">
    <location>
        <begin position="435"/>
        <end position="517"/>
    </location>
</feature>
<feature type="compositionally biased region" description="Polar residues" evidence="2">
    <location>
        <begin position="1"/>
        <end position="28"/>
    </location>
</feature>
<dbReference type="STRING" id="282301.A0A267H6L7"/>
<proteinExistence type="predicted"/>
<feature type="compositionally biased region" description="Polar residues" evidence="2">
    <location>
        <begin position="701"/>
        <end position="710"/>
    </location>
</feature>
<dbReference type="SUPFAM" id="SSF49879">
    <property type="entry name" value="SMAD/FHA domain"/>
    <property type="match status" value="1"/>
</dbReference>
<dbReference type="Proteomes" id="UP000215902">
    <property type="component" value="Unassembled WGS sequence"/>
</dbReference>
<protein>
    <recommendedName>
        <fullName evidence="3">FHA domain-containing protein</fullName>
    </recommendedName>
</protein>
<organism evidence="4 5">
    <name type="scientific">Macrostomum lignano</name>
    <dbReference type="NCBI Taxonomy" id="282301"/>
    <lineage>
        <taxon>Eukaryota</taxon>
        <taxon>Metazoa</taxon>
        <taxon>Spiralia</taxon>
        <taxon>Lophotrochozoa</taxon>
        <taxon>Platyhelminthes</taxon>
        <taxon>Rhabditophora</taxon>
        <taxon>Macrostomorpha</taxon>
        <taxon>Macrostomida</taxon>
        <taxon>Macrostomidae</taxon>
        <taxon>Macrostomum</taxon>
    </lineage>
</organism>
<evidence type="ECO:0000256" key="2">
    <source>
        <dbReference type="SAM" id="MobiDB-lite"/>
    </source>
</evidence>
<feature type="compositionally biased region" description="Basic and acidic residues" evidence="2">
    <location>
        <begin position="414"/>
        <end position="427"/>
    </location>
</feature>
<name>A0A267H6L7_9PLAT</name>
<dbReference type="Gene3D" id="2.60.200.20">
    <property type="match status" value="1"/>
</dbReference>
<dbReference type="PANTHER" id="PTHR15715:SF37">
    <property type="entry name" value="LD47843P"/>
    <property type="match status" value="1"/>
</dbReference>
<feature type="compositionally biased region" description="Polar residues" evidence="2">
    <location>
        <begin position="300"/>
        <end position="309"/>
    </location>
</feature>
<dbReference type="CDD" id="cd22679">
    <property type="entry name" value="FHA_SLMAP"/>
    <property type="match status" value="1"/>
</dbReference>
<dbReference type="SMART" id="SM00240">
    <property type="entry name" value="FHA"/>
    <property type="match status" value="1"/>
</dbReference>
<comment type="caution">
    <text evidence="4">The sequence shown here is derived from an EMBL/GenBank/DDBJ whole genome shotgun (WGS) entry which is preliminary data.</text>
</comment>
<keyword evidence="1" id="KW-0175">Coiled coil</keyword>
<feature type="domain" description="FHA" evidence="3">
    <location>
        <begin position="59"/>
        <end position="114"/>
    </location>
</feature>
<feature type="non-terminal residue" evidence="4">
    <location>
        <position position="716"/>
    </location>
</feature>
<dbReference type="OrthoDB" id="687730at2759"/>
<feature type="compositionally biased region" description="Polar residues" evidence="2">
    <location>
        <begin position="679"/>
        <end position="694"/>
    </location>
</feature>
<dbReference type="EMBL" id="NIVC01000019">
    <property type="protein sequence ID" value="PAA93928.1"/>
    <property type="molecule type" value="Genomic_DNA"/>
</dbReference>
<dbReference type="AlphaFoldDB" id="A0A267H6L7"/>
<dbReference type="InterPro" id="IPR000253">
    <property type="entry name" value="FHA_dom"/>
</dbReference>
<accession>A0A267H6L7</accession>
<feature type="region of interest" description="Disordered" evidence="2">
    <location>
        <begin position="1"/>
        <end position="31"/>
    </location>
</feature>
<keyword evidence="5" id="KW-1185">Reference proteome</keyword>
<feature type="compositionally biased region" description="Basic and acidic residues" evidence="2">
    <location>
        <begin position="568"/>
        <end position="581"/>
    </location>
</feature>
<feature type="region of interest" description="Disordered" evidence="2">
    <location>
        <begin position="558"/>
        <end position="581"/>
    </location>
</feature>
<dbReference type="PROSITE" id="PS50006">
    <property type="entry name" value="FHA_DOMAIN"/>
    <property type="match status" value="1"/>
</dbReference>
<feature type="region of interest" description="Disordered" evidence="2">
    <location>
        <begin position="407"/>
        <end position="429"/>
    </location>
</feature>
<evidence type="ECO:0000259" key="3">
    <source>
        <dbReference type="PROSITE" id="PS50006"/>
    </source>
</evidence>
<feature type="non-terminal residue" evidence="4">
    <location>
        <position position="1"/>
    </location>
</feature>
<evidence type="ECO:0000313" key="4">
    <source>
        <dbReference type="EMBL" id="PAA93928.1"/>
    </source>
</evidence>
<dbReference type="InterPro" id="IPR008984">
    <property type="entry name" value="SMAD_FHA_dom_sf"/>
</dbReference>